<evidence type="ECO:0000313" key="3">
    <source>
        <dbReference type="Proteomes" id="UP000663856"/>
    </source>
</evidence>
<dbReference type="Proteomes" id="UP000663856">
    <property type="component" value="Unassembled WGS sequence"/>
</dbReference>
<keyword evidence="4" id="KW-1185">Reference proteome</keyword>
<name>A0A816M523_9BILA</name>
<reference evidence="1" key="1">
    <citation type="submission" date="2021-02" db="EMBL/GenBank/DDBJ databases">
        <authorList>
            <person name="Nowell W R."/>
        </authorList>
    </citation>
    <scope>NUCLEOTIDE SEQUENCE</scope>
</reference>
<sequence>MVSTDLNKYRGSGVLIVDMKRSSVLLVYDYTKNYNCCGGNMKYNYDDPQCIEKTAKDELYEETRTLISCDIDQIMTCPFVDLDHKNSIFRCYIFKTECPSDICQQFDNVKLDENTMDADYYETTAVAFFPLNQFKHQKSLLSIDKNCEAKQIDGTLSPLNQRVISVIKAAIKENLF</sequence>
<accession>A0A816M523</accession>
<evidence type="ECO:0000313" key="4">
    <source>
        <dbReference type="Proteomes" id="UP000663866"/>
    </source>
</evidence>
<gene>
    <name evidence="2" type="ORF">OVN521_LOCUS14470</name>
    <name evidence="1" type="ORF">WKI299_LOCUS3603</name>
</gene>
<dbReference type="AlphaFoldDB" id="A0A816M523"/>
<dbReference type="EMBL" id="CAJOBG010002200">
    <property type="protein sequence ID" value="CAF3990731.1"/>
    <property type="molecule type" value="Genomic_DNA"/>
</dbReference>
<evidence type="ECO:0008006" key="5">
    <source>
        <dbReference type="Google" id="ProtNLM"/>
    </source>
</evidence>
<proteinExistence type="predicted"/>
<organism evidence="1 3">
    <name type="scientific">Rotaria magnacalcarata</name>
    <dbReference type="NCBI Taxonomy" id="392030"/>
    <lineage>
        <taxon>Eukaryota</taxon>
        <taxon>Metazoa</taxon>
        <taxon>Spiralia</taxon>
        <taxon>Gnathifera</taxon>
        <taxon>Rotifera</taxon>
        <taxon>Eurotatoria</taxon>
        <taxon>Bdelloidea</taxon>
        <taxon>Philodinida</taxon>
        <taxon>Philodinidae</taxon>
        <taxon>Rotaria</taxon>
    </lineage>
</organism>
<protein>
    <recommendedName>
        <fullName evidence="5">Nudix hydrolase domain-containing protein</fullName>
    </recommendedName>
</protein>
<dbReference type="Proteomes" id="UP000663866">
    <property type="component" value="Unassembled WGS sequence"/>
</dbReference>
<evidence type="ECO:0000313" key="1">
    <source>
        <dbReference type="EMBL" id="CAF1977192.1"/>
    </source>
</evidence>
<evidence type="ECO:0000313" key="2">
    <source>
        <dbReference type="EMBL" id="CAF3990731.1"/>
    </source>
</evidence>
<dbReference type="EMBL" id="CAJNRF010000714">
    <property type="protein sequence ID" value="CAF1977192.1"/>
    <property type="molecule type" value="Genomic_DNA"/>
</dbReference>
<comment type="caution">
    <text evidence="1">The sequence shown here is derived from an EMBL/GenBank/DDBJ whole genome shotgun (WGS) entry which is preliminary data.</text>
</comment>
<dbReference type="Gene3D" id="3.90.79.10">
    <property type="entry name" value="Nucleoside Triphosphate Pyrophosphohydrolase"/>
    <property type="match status" value="1"/>
</dbReference>